<evidence type="ECO:0000256" key="2">
    <source>
        <dbReference type="SAM" id="MobiDB-lite"/>
    </source>
</evidence>
<evidence type="ECO:0000256" key="1">
    <source>
        <dbReference type="PROSITE-ProRule" id="PRU00042"/>
    </source>
</evidence>
<dbReference type="PROSITE" id="PS50157">
    <property type="entry name" value="ZINC_FINGER_C2H2_2"/>
    <property type="match status" value="1"/>
</dbReference>
<dbReference type="GO" id="GO:0008270">
    <property type="term" value="F:zinc ion binding"/>
    <property type="evidence" value="ECO:0007669"/>
    <property type="project" value="UniProtKB-KW"/>
</dbReference>
<dbReference type="InterPro" id="IPR036236">
    <property type="entry name" value="Znf_C2H2_sf"/>
</dbReference>
<dbReference type="Proteomes" id="UP000243975">
    <property type="component" value="Unassembled WGS sequence"/>
</dbReference>
<sequence>MEPTNDTFLVEDGSEIRNQAATSQSKDCATTNHIHLESTRPLKSNLLDLTLGFNAMIPEPVGLESGSPTTVLGPAIPRVFSCKYCRRKFYSSQALGGHQNAHKREKMLVKRAMRVGLLSNRYASLASLPLHGSTFRSLGIKAHGSLHQHVVAREIPNFDAVRGGTRFDQRYCGLPMFVEDDEAEMFWPGSFRQIDGVSADSNRDSSTTPDLTLKL</sequence>
<dbReference type="InterPro" id="IPR013087">
    <property type="entry name" value="Znf_C2H2_type"/>
</dbReference>
<keyword evidence="1" id="KW-0479">Metal-binding</keyword>
<keyword evidence="1" id="KW-0862">Zinc</keyword>
<evidence type="ECO:0000313" key="5">
    <source>
        <dbReference type="Proteomes" id="UP000243975"/>
    </source>
</evidence>
<gene>
    <name evidence="4" type="ORF">Ccrd_025771</name>
</gene>
<evidence type="ECO:0000313" key="4">
    <source>
        <dbReference type="EMBL" id="KVH88784.1"/>
    </source>
</evidence>
<protein>
    <submittedName>
        <fullName evidence="4">Zinc finger, C2H2</fullName>
    </submittedName>
</protein>
<dbReference type="OrthoDB" id="1933825at2759"/>
<proteinExistence type="predicted"/>
<organism evidence="4 5">
    <name type="scientific">Cynara cardunculus var. scolymus</name>
    <name type="common">Globe artichoke</name>
    <name type="synonym">Cynara scolymus</name>
    <dbReference type="NCBI Taxonomy" id="59895"/>
    <lineage>
        <taxon>Eukaryota</taxon>
        <taxon>Viridiplantae</taxon>
        <taxon>Streptophyta</taxon>
        <taxon>Embryophyta</taxon>
        <taxon>Tracheophyta</taxon>
        <taxon>Spermatophyta</taxon>
        <taxon>Magnoliopsida</taxon>
        <taxon>eudicotyledons</taxon>
        <taxon>Gunneridae</taxon>
        <taxon>Pentapetalae</taxon>
        <taxon>asterids</taxon>
        <taxon>campanulids</taxon>
        <taxon>Asterales</taxon>
        <taxon>Asteraceae</taxon>
        <taxon>Carduoideae</taxon>
        <taxon>Cardueae</taxon>
        <taxon>Carduinae</taxon>
        <taxon>Cynara</taxon>
    </lineage>
</organism>
<dbReference type="Gramene" id="KVH88784">
    <property type="protein sequence ID" value="KVH88784"/>
    <property type="gene ID" value="Ccrd_025771"/>
</dbReference>
<dbReference type="PANTHER" id="PTHR47593">
    <property type="entry name" value="ZINC FINGER PROTEIN 4-LIKE"/>
    <property type="match status" value="1"/>
</dbReference>
<dbReference type="SUPFAM" id="SSF57667">
    <property type="entry name" value="beta-beta-alpha zinc fingers"/>
    <property type="match status" value="1"/>
</dbReference>
<feature type="domain" description="C2H2-type" evidence="3">
    <location>
        <begin position="80"/>
        <end position="107"/>
    </location>
</feature>
<comment type="caution">
    <text evidence="4">The sequence shown here is derived from an EMBL/GenBank/DDBJ whole genome shotgun (WGS) entry which is preliminary data.</text>
</comment>
<feature type="region of interest" description="Disordered" evidence="2">
    <location>
        <begin position="1"/>
        <end position="24"/>
    </location>
</feature>
<name>A0A103XDR4_CYNCS</name>
<keyword evidence="1" id="KW-0863">Zinc-finger</keyword>
<reference evidence="4 5" key="1">
    <citation type="journal article" date="2016" name="Sci. Rep.">
        <title>The genome sequence of the outbreeding globe artichoke constructed de novo incorporating a phase-aware low-pass sequencing strategy of F1 progeny.</title>
        <authorList>
            <person name="Scaglione D."/>
            <person name="Reyes-Chin-Wo S."/>
            <person name="Acquadro A."/>
            <person name="Froenicke L."/>
            <person name="Portis E."/>
            <person name="Beitel C."/>
            <person name="Tirone M."/>
            <person name="Mauro R."/>
            <person name="Lo Monaco A."/>
            <person name="Mauromicale G."/>
            <person name="Faccioli P."/>
            <person name="Cattivelli L."/>
            <person name="Rieseberg L."/>
            <person name="Michelmore R."/>
            <person name="Lanteri S."/>
        </authorList>
    </citation>
    <scope>NUCLEOTIDE SEQUENCE [LARGE SCALE GENOMIC DNA]</scope>
    <source>
        <strain evidence="4">2C</strain>
    </source>
</reference>
<dbReference type="STRING" id="59895.A0A103XDR4"/>
<dbReference type="EMBL" id="LEKV01005339">
    <property type="protein sequence ID" value="KVH88784.1"/>
    <property type="molecule type" value="Genomic_DNA"/>
</dbReference>
<evidence type="ECO:0000259" key="3">
    <source>
        <dbReference type="PROSITE" id="PS50157"/>
    </source>
</evidence>
<accession>A0A103XDR4</accession>
<dbReference type="Gene3D" id="3.30.160.60">
    <property type="entry name" value="Classic Zinc Finger"/>
    <property type="match status" value="1"/>
</dbReference>
<keyword evidence="5" id="KW-1185">Reference proteome</keyword>
<dbReference type="OMA" id="MAKRAMH"/>
<dbReference type="PROSITE" id="PS00028">
    <property type="entry name" value="ZINC_FINGER_C2H2_1"/>
    <property type="match status" value="1"/>
</dbReference>
<dbReference type="AlphaFoldDB" id="A0A103XDR4"/>
<dbReference type="PANTHER" id="PTHR47593:SF8">
    <property type="entry name" value="OS12G0581900 PROTEIN"/>
    <property type="match status" value="1"/>
</dbReference>
<dbReference type="InterPro" id="IPR053266">
    <property type="entry name" value="Zinc_finger_protein_7"/>
</dbReference>